<comment type="caution">
    <text evidence="7">The sequence shown here is derived from an EMBL/GenBank/DDBJ whole genome shotgun (WGS) entry which is preliminary data.</text>
</comment>
<comment type="function">
    <text evidence="1">Probable ATPase of unknown function. Its presence in a non-photosynthetic plant (Epifagus virginiana) and experiments in tobacco indicate that it has an essential function which is probably not related to photosynthesis.</text>
</comment>
<dbReference type="PANTHER" id="PTHR33078:SF100">
    <property type="entry name" value="PROTEIN YCF2"/>
    <property type="match status" value="1"/>
</dbReference>
<name>A0AAV9M7B4_9SOLN</name>
<evidence type="ECO:0000256" key="3">
    <source>
        <dbReference type="ARBA" id="ARBA00009361"/>
    </source>
</evidence>
<evidence type="ECO:0000313" key="8">
    <source>
        <dbReference type="Proteomes" id="UP001311915"/>
    </source>
</evidence>
<evidence type="ECO:0000256" key="4">
    <source>
        <dbReference type="ARBA" id="ARBA00022640"/>
    </source>
</evidence>
<evidence type="ECO:0000256" key="6">
    <source>
        <dbReference type="ARBA" id="ARBA00022840"/>
    </source>
</evidence>
<evidence type="ECO:0000256" key="1">
    <source>
        <dbReference type="ARBA" id="ARBA00002329"/>
    </source>
</evidence>
<organism evidence="7 8">
    <name type="scientific">Solanum pinnatisectum</name>
    <name type="common">tansyleaf nightshade</name>
    <dbReference type="NCBI Taxonomy" id="50273"/>
    <lineage>
        <taxon>Eukaryota</taxon>
        <taxon>Viridiplantae</taxon>
        <taxon>Streptophyta</taxon>
        <taxon>Embryophyta</taxon>
        <taxon>Tracheophyta</taxon>
        <taxon>Spermatophyta</taxon>
        <taxon>Magnoliopsida</taxon>
        <taxon>eudicotyledons</taxon>
        <taxon>Gunneridae</taxon>
        <taxon>Pentapetalae</taxon>
        <taxon>asterids</taxon>
        <taxon>lamiids</taxon>
        <taxon>Solanales</taxon>
        <taxon>Solanaceae</taxon>
        <taxon>Solanoideae</taxon>
        <taxon>Solaneae</taxon>
        <taxon>Solanum</taxon>
    </lineage>
</organism>
<keyword evidence="6" id="KW-0067">ATP-binding</keyword>
<reference evidence="7 8" key="1">
    <citation type="submission" date="2023-10" db="EMBL/GenBank/DDBJ databases">
        <title>Genome-Wide Identification Analysis in wild type Solanum Pinnatisectum Reveals Some Genes Defensing Phytophthora Infestans.</title>
        <authorList>
            <person name="Sun C."/>
        </authorList>
    </citation>
    <scope>NUCLEOTIDE SEQUENCE [LARGE SCALE GENOMIC DNA]</scope>
    <source>
        <strain evidence="7">LQN</strain>
        <tissue evidence="7">Leaf</tissue>
    </source>
</reference>
<sequence>MNRSLKKGRQNDPLTCRRIYSAPRIWHPWGYLFDCIKRPNELGFPYWSRSFRGKRIIYDEKDELQENDLGFLQKLFEDEERSKRLLTSQTDPPTYIYKHWFIQNTQETHFELLINRQRLLKPIYLSNLFLSNGMLLDQMSKTLLRKRWIFLDEMKIGFM</sequence>
<dbReference type="AlphaFoldDB" id="A0AAV9M7B4"/>
<protein>
    <recommendedName>
        <fullName evidence="9">Protein TIC 214</fullName>
    </recommendedName>
</protein>
<comment type="subcellular location">
    <subcellularLocation>
        <location evidence="2">Plastid</location>
    </subcellularLocation>
</comment>
<keyword evidence="8" id="KW-1185">Reference proteome</keyword>
<dbReference type="GO" id="GO:0009536">
    <property type="term" value="C:plastid"/>
    <property type="evidence" value="ECO:0007669"/>
    <property type="project" value="UniProtKB-SubCell"/>
</dbReference>
<comment type="similarity">
    <text evidence="3">Belongs to the Ycf2 family.</text>
</comment>
<proteinExistence type="inferred from homology"/>
<dbReference type="GO" id="GO:0005524">
    <property type="term" value="F:ATP binding"/>
    <property type="evidence" value="ECO:0007669"/>
    <property type="project" value="UniProtKB-KW"/>
</dbReference>
<dbReference type="Proteomes" id="UP001311915">
    <property type="component" value="Unassembled WGS sequence"/>
</dbReference>
<keyword evidence="5" id="KW-0547">Nucleotide-binding</keyword>
<keyword evidence="4" id="KW-0934">Plastid</keyword>
<dbReference type="EMBL" id="JAWPEI010000002">
    <property type="protein sequence ID" value="KAK4733708.1"/>
    <property type="molecule type" value="Genomic_DNA"/>
</dbReference>
<dbReference type="PANTHER" id="PTHR33078">
    <property type="entry name" value="PROTEIN YCF2-RELATED"/>
    <property type="match status" value="1"/>
</dbReference>
<evidence type="ECO:0000313" key="7">
    <source>
        <dbReference type="EMBL" id="KAK4733708.1"/>
    </source>
</evidence>
<evidence type="ECO:0000256" key="5">
    <source>
        <dbReference type="ARBA" id="ARBA00022741"/>
    </source>
</evidence>
<evidence type="ECO:0000256" key="2">
    <source>
        <dbReference type="ARBA" id="ARBA00004474"/>
    </source>
</evidence>
<evidence type="ECO:0008006" key="9">
    <source>
        <dbReference type="Google" id="ProtNLM"/>
    </source>
</evidence>
<gene>
    <name evidence="7" type="ORF">R3W88_007969</name>
</gene>
<accession>A0AAV9M7B4</accession>